<gene>
    <name evidence="1" type="ORF">GL267_008160</name>
</gene>
<dbReference type="Proteomes" id="UP000470022">
    <property type="component" value="Chromosome"/>
</dbReference>
<reference evidence="1" key="1">
    <citation type="submission" date="2023-06" db="EMBL/GenBank/DDBJ databases">
        <title>Complete and circular genome of Acidithiobacillus ferrianus DSM 107098.</title>
        <authorList>
            <person name="Norris P.R."/>
            <person name="Falagan C."/>
            <person name="Moya-Beltran A."/>
            <person name="Castro M."/>
            <person name="Quatrini R."/>
            <person name="Johnson D.B."/>
        </authorList>
    </citation>
    <scope>NUCLEOTIDE SEQUENCE</scope>
    <source>
        <strain evidence="1">MG</strain>
    </source>
</reference>
<evidence type="ECO:0000313" key="1">
    <source>
        <dbReference type="EMBL" id="XRI70631.1"/>
    </source>
</evidence>
<dbReference type="EMBL" id="CP127523">
    <property type="protein sequence ID" value="XRI70631.1"/>
    <property type="molecule type" value="Genomic_DNA"/>
</dbReference>
<sequence>MAKSTVKYRLNVITAYDLSDKPAISNEQPTRGRYNAICGSWRISTATTQTQLPTLEKITALNTFEDPPSRLFAFIGDRKKYSRDNSSNTHEDNNTANNGTADTTMHHHL</sequence>
<evidence type="ECO:0000313" key="2">
    <source>
        <dbReference type="Proteomes" id="UP000470022"/>
    </source>
</evidence>
<organism evidence="1 2">
    <name type="scientific">Acidithiobacillus ferrianus</name>
    <dbReference type="NCBI Taxonomy" id="2678518"/>
    <lineage>
        <taxon>Bacteria</taxon>
        <taxon>Pseudomonadati</taxon>
        <taxon>Pseudomonadota</taxon>
        <taxon>Acidithiobacillia</taxon>
        <taxon>Acidithiobacillales</taxon>
        <taxon>Acidithiobacillaceae</taxon>
        <taxon>Acidithiobacillus</taxon>
    </lineage>
</organism>
<accession>A0ACD5HAM0</accession>
<name>A0ACD5HAM0_9PROT</name>
<keyword evidence="2" id="KW-1185">Reference proteome</keyword>
<proteinExistence type="predicted"/>
<protein>
    <submittedName>
        <fullName evidence="1">Uncharacterized protein</fullName>
    </submittedName>
</protein>